<dbReference type="InterPro" id="IPR001341">
    <property type="entry name" value="Asp_kinase"/>
</dbReference>
<dbReference type="Gene3D" id="3.40.1160.10">
    <property type="entry name" value="Acetylglutamate kinase-like"/>
    <property type="match status" value="1"/>
</dbReference>
<protein>
    <recommendedName>
        <fullName evidence="15">Aspartokinase</fullName>
        <ecNumber evidence="15">2.7.2.4</ecNumber>
    </recommendedName>
</protein>
<dbReference type="CDD" id="cd04261">
    <property type="entry name" value="AAK_AKii-LysC-BS"/>
    <property type="match status" value="1"/>
</dbReference>
<evidence type="ECO:0000256" key="15">
    <source>
        <dbReference type="RuleBase" id="RU003448"/>
    </source>
</evidence>
<dbReference type="GO" id="GO:0005524">
    <property type="term" value="F:ATP binding"/>
    <property type="evidence" value="ECO:0007669"/>
    <property type="project" value="UniProtKB-KW"/>
</dbReference>
<dbReference type="CDD" id="cd04923">
    <property type="entry name" value="ACT_AK-LysC-DapG-like_2"/>
    <property type="match status" value="1"/>
</dbReference>
<evidence type="ECO:0000256" key="12">
    <source>
        <dbReference type="ARBA" id="ARBA00023154"/>
    </source>
</evidence>
<name>A0A0D1BQX6_CLOBO</name>
<dbReference type="RefSeq" id="WP_003483194.1">
    <property type="nucleotide sequence ID" value="NZ_JXSU01000008.1"/>
</dbReference>
<dbReference type="NCBIfam" id="TIGR00657">
    <property type="entry name" value="asp_kinases"/>
    <property type="match status" value="1"/>
</dbReference>
<dbReference type="PROSITE" id="PS00324">
    <property type="entry name" value="ASPARTOKINASE"/>
    <property type="match status" value="1"/>
</dbReference>
<dbReference type="PIRSF" id="PIRSF000726">
    <property type="entry name" value="Asp_kin"/>
    <property type="match status" value="1"/>
</dbReference>
<dbReference type="InterPro" id="IPR018042">
    <property type="entry name" value="Aspartate_kinase_CS"/>
</dbReference>
<dbReference type="InterPro" id="IPR005260">
    <property type="entry name" value="Asp_kin_monofn"/>
</dbReference>
<evidence type="ECO:0000256" key="8">
    <source>
        <dbReference type="ARBA" id="ARBA00022741"/>
    </source>
</evidence>
<evidence type="ECO:0000256" key="13">
    <source>
        <dbReference type="ARBA" id="ARBA00047872"/>
    </source>
</evidence>
<gene>
    <name evidence="18" type="ORF">N495_17370</name>
</gene>
<dbReference type="PANTHER" id="PTHR21499">
    <property type="entry name" value="ASPARTATE KINASE"/>
    <property type="match status" value="1"/>
</dbReference>
<dbReference type="EMBL" id="JXSU01000008">
    <property type="protein sequence ID" value="KIS22227.1"/>
    <property type="molecule type" value="Genomic_DNA"/>
</dbReference>
<dbReference type="GO" id="GO:0009088">
    <property type="term" value="P:threonine biosynthetic process"/>
    <property type="evidence" value="ECO:0007669"/>
    <property type="project" value="UniProtKB-UniPathway"/>
</dbReference>
<dbReference type="GO" id="GO:0005829">
    <property type="term" value="C:cytosol"/>
    <property type="evidence" value="ECO:0007669"/>
    <property type="project" value="TreeGrafter"/>
</dbReference>
<keyword evidence="10 14" id="KW-0067">ATP-binding</keyword>
<keyword evidence="7 15" id="KW-0808">Transferase</keyword>
<feature type="binding site" evidence="14">
    <location>
        <position position="184"/>
    </location>
    <ligand>
        <name>ATP</name>
        <dbReference type="ChEBI" id="CHEBI:30616"/>
    </ligand>
</feature>
<evidence type="ECO:0000259" key="17">
    <source>
        <dbReference type="PROSITE" id="PS51671"/>
    </source>
</evidence>
<evidence type="ECO:0000256" key="5">
    <source>
        <dbReference type="ARBA" id="ARBA00010122"/>
    </source>
</evidence>
<keyword evidence="9 15" id="KW-0418">Kinase</keyword>
<dbReference type="InterPro" id="IPR036393">
    <property type="entry name" value="AceGlu_kinase-like_sf"/>
</dbReference>
<comment type="pathway">
    <text evidence="3 16">Amino-acid biosynthesis; L-methionine biosynthesis via de novo pathway; L-homoserine from L-aspartate: step 1/3.</text>
</comment>
<dbReference type="GO" id="GO:0019877">
    <property type="term" value="P:diaminopimelate biosynthetic process"/>
    <property type="evidence" value="ECO:0007669"/>
    <property type="project" value="UniProtKB-KW"/>
</dbReference>
<dbReference type="UniPathway" id="UPA00050">
    <property type="reaction ID" value="UER00461"/>
</dbReference>
<dbReference type="UniPathway" id="UPA00051">
    <property type="reaction ID" value="UER00462"/>
</dbReference>
<keyword evidence="6 16" id="KW-0028">Amino-acid biosynthesis</keyword>
<keyword evidence="11" id="KW-0220">Diaminopimelate biosynthesis</keyword>
<dbReference type="SUPFAM" id="SSF55021">
    <property type="entry name" value="ACT-like"/>
    <property type="match status" value="2"/>
</dbReference>
<feature type="binding site" evidence="14">
    <location>
        <position position="47"/>
    </location>
    <ligand>
        <name>substrate</name>
    </ligand>
</feature>
<feature type="domain" description="ACT" evidence="17">
    <location>
        <begin position="265"/>
        <end position="336"/>
    </location>
</feature>
<feature type="binding site" evidence="14">
    <location>
        <position position="179"/>
    </location>
    <ligand>
        <name>ATP</name>
        <dbReference type="ChEBI" id="CHEBI:30616"/>
    </ligand>
</feature>
<comment type="catalytic activity">
    <reaction evidence="13 15">
        <text>L-aspartate + ATP = 4-phospho-L-aspartate + ADP</text>
        <dbReference type="Rhea" id="RHEA:23776"/>
        <dbReference type="ChEBI" id="CHEBI:29991"/>
        <dbReference type="ChEBI" id="CHEBI:30616"/>
        <dbReference type="ChEBI" id="CHEBI:57535"/>
        <dbReference type="ChEBI" id="CHEBI:456216"/>
        <dbReference type="EC" id="2.7.2.4"/>
    </reaction>
</comment>
<evidence type="ECO:0000256" key="1">
    <source>
        <dbReference type="ARBA" id="ARBA00003121"/>
    </source>
</evidence>
<evidence type="ECO:0000256" key="9">
    <source>
        <dbReference type="ARBA" id="ARBA00022777"/>
    </source>
</evidence>
<dbReference type="InterPro" id="IPR041740">
    <property type="entry name" value="AKii-LysC-BS"/>
</dbReference>
<dbReference type="EC" id="2.7.2.4" evidence="15"/>
<dbReference type="HOGENOM" id="CLU_009116_3_2_9"/>
<comment type="similarity">
    <text evidence="5 15">Belongs to the aspartokinase family.</text>
</comment>
<comment type="pathway">
    <text evidence="4 16">Amino-acid biosynthesis; L-threonine biosynthesis; L-threonine from L-aspartate: step 1/5.</text>
</comment>
<evidence type="ECO:0000256" key="3">
    <source>
        <dbReference type="ARBA" id="ARBA00004986"/>
    </source>
</evidence>
<evidence type="ECO:0000256" key="7">
    <source>
        <dbReference type="ARBA" id="ARBA00022679"/>
    </source>
</evidence>
<dbReference type="InterPro" id="IPR001048">
    <property type="entry name" value="Asp/Glu/Uridylate_kinase"/>
</dbReference>
<proteinExistence type="inferred from homology"/>
<feature type="binding site" evidence="14">
    <location>
        <position position="74"/>
    </location>
    <ligand>
        <name>substrate</name>
    </ligand>
</feature>
<dbReference type="Proteomes" id="UP000032250">
    <property type="component" value="Unassembled WGS sequence"/>
</dbReference>
<dbReference type="PANTHER" id="PTHR21499:SF3">
    <property type="entry name" value="ASPARTOKINASE"/>
    <property type="match status" value="1"/>
</dbReference>
<comment type="caution">
    <text evidence="18">The sequence shown here is derived from an EMBL/GenBank/DDBJ whole genome shotgun (WGS) entry which is preliminary data.</text>
</comment>
<dbReference type="InterPro" id="IPR054352">
    <property type="entry name" value="ACT_Aspartokinase"/>
</dbReference>
<dbReference type="Pfam" id="PF22468">
    <property type="entry name" value="ACT_9"/>
    <property type="match status" value="2"/>
</dbReference>
<sequence>MATIVQKYGGTSVATVEKIKNVAKSIVKRKKEGNDIVVVVSAMGHTTDNLINLAKDISNVPDKRELDALISTGEMVSSSLLSMAIKELGEDAISYTAYQINISTNGQHGKSLINDIDEKKIDKSLKEGKVVVVAGFQGINCDGNITTLGRGGSDTSAVAIAAKLNNAMCEIYTDVDGIYSVDPRVYNKAKKLDYIDYEEMLELSSLGAQVMHSRSIELAEKYNIPIYVGLSNGNIKGTVIRGMNNMNMEIKSVTGLATSDDDVAITMEDINENINIVADIFTKLAEKQINVDMISQTAPINSRISLSFTIPKEDLQDGMKIIKGYAPKDKIKIDENLTKFSIVGIGMKNTSGVAAKMLKIFSDNNIKIKMITTSEIRITCAINVEDKINAINLVAKEFNL</sequence>
<dbReference type="PROSITE" id="PS51671">
    <property type="entry name" value="ACT"/>
    <property type="match status" value="2"/>
</dbReference>
<evidence type="ECO:0000256" key="11">
    <source>
        <dbReference type="ARBA" id="ARBA00022915"/>
    </source>
</evidence>
<evidence type="ECO:0000313" key="19">
    <source>
        <dbReference type="Proteomes" id="UP000032250"/>
    </source>
</evidence>
<dbReference type="CDD" id="cd04913">
    <property type="entry name" value="ACT_AKii-LysC-BS-like_1"/>
    <property type="match status" value="1"/>
</dbReference>
<comment type="function">
    <text evidence="1">Catalyzes the phosphorylation of the beta-carboxyl group of aspartic acid with ATP to yield 4-phospho-L-aspartate, which is involved in the branched biosynthetic pathway leading to the biosynthesis of amino acids threonine, isoleucine and methionine.</text>
</comment>
<dbReference type="SUPFAM" id="SSF53633">
    <property type="entry name" value="Carbamate kinase-like"/>
    <property type="match status" value="1"/>
</dbReference>
<dbReference type="InterPro" id="IPR002912">
    <property type="entry name" value="ACT_dom"/>
</dbReference>
<feature type="binding site" evidence="14">
    <location>
        <begin position="7"/>
        <end position="10"/>
    </location>
    <ligand>
        <name>ATP</name>
        <dbReference type="ChEBI" id="CHEBI:30616"/>
    </ligand>
</feature>
<accession>A0A0D1BQX6</accession>
<organism evidence="18 19">
    <name type="scientific">Clostridium botulinum B2 450</name>
    <dbReference type="NCBI Taxonomy" id="1379739"/>
    <lineage>
        <taxon>Bacteria</taxon>
        <taxon>Bacillati</taxon>
        <taxon>Bacillota</taxon>
        <taxon>Clostridia</taxon>
        <taxon>Eubacteriales</taxon>
        <taxon>Clostridiaceae</taxon>
        <taxon>Clostridium</taxon>
    </lineage>
</organism>
<dbReference type="NCBIfam" id="NF005155">
    <property type="entry name" value="PRK06635.1-4"/>
    <property type="match status" value="1"/>
</dbReference>
<dbReference type="NCBIfam" id="NF005154">
    <property type="entry name" value="PRK06635.1-2"/>
    <property type="match status" value="1"/>
</dbReference>
<dbReference type="FunFam" id="3.40.1160.10:FF:000002">
    <property type="entry name" value="Aspartokinase"/>
    <property type="match status" value="1"/>
</dbReference>
<evidence type="ECO:0000256" key="14">
    <source>
        <dbReference type="PIRSR" id="PIRSR000726-1"/>
    </source>
</evidence>
<keyword evidence="8 14" id="KW-0547">Nucleotide-binding</keyword>
<dbReference type="GO" id="GO:0009089">
    <property type="term" value="P:lysine biosynthetic process via diaminopimelate"/>
    <property type="evidence" value="ECO:0007669"/>
    <property type="project" value="UniProtKB-UniPathway"/>
</dbReference>
<dbReference type="OrthoDB" id="9799110at2"/>
<evidence type="ECO:0000256" key="6">
    <source>
        <dbReference type="ARBA" id="ARBA00022605"/>
    </source>
</evidence>
<feature type="binding site" evidence="14">
    <location>
        <begin position="173"/>
        <end position="174"/>
    </location>
    <ligand>
        <name>ATP</name>
        <dbReference type="ChEBI" id="CHEBI:30616"/>
    </ligand>
</feature>
<evidence type="ECO:0000256" key="10">
    <source>
        <dbReference type="ARBA" id="ARBA00022840"/>
    </source>
</evidence>
<evidence type="ECO:0000313" key="18">
    <source>
        <dbReference type="EMBL" id="KIS22227.1"/>
    </source>
</evidence>
<dbReference type="UniPathway" id="UPA00034">
    <property type="reaction ID" value="UER00015"/>
</dbReference>
<dbReference type="GO" id="GO:0004072">
    <property type="term" value="F:aspartate kinase activity"/>
    <property type="evidence" value="ECO:0007669"/>
    <property type="project" value="UniProtKB-EC"/>
</dbReference>
<reference evidence="18 19" key="1">
    <citation type="submission" date="2014-06" db="EMBL/GenBank/DDBJ databases">
        <title>Genome characterization of distinct group I Clostridium botulinum lineages.</title>
        <authorList>
            <person name="Giordani F."/>
            <person name="Anselmo A."/>
            <person name="Fillo S."/>
            <person name="Palozzi A.M."/>
            <person name="Fortunato A."/>
            <person name="Gentile B."/>
            <person name="Ciammaruconi A."/>
            <person name="Anniballi F."/>
            <person name="De Medici D."/>
            <person name="Lista F."/>
        </authorList>
    </citation>
    <scope>NUCLEOTIDE SEQUENCE [LARGE SCALE GENOMIC DNA]</scope>
    <source>
        <strain evidence="18 19">B2 450</strain>
    </source>
</reference>
<feature type="domain" description="ACT" evidence="17">
    <location>
        <begin position="342"/>
        <end position="400"/>
    </location>
</feature>
<evidence type="ECO:0000256" key="2">
    <source>
        <dbReference type="ARBA" id="ARBA00004766"/>
    </source>
</evidence>
<dbReference type="Gene3D" id="3.30.2130.10">
    <property type="entry name" value="VC0802-like"/>
    <property type="match status" value="1"/>
</dbReference>
<dbReference type="PATRIC" id="fig|1379739.3.peg.3851"/>
<comment type="pathway">
    <text evidence="2 16">Amino-acid biosynthesis; L-lysine biosynthesis via DAP pathway; (S)-tetrahydrodipicolinate from L-aspartate: step 1/4.</text>
</comment>
<dbReference type="GO" id="GO:0009090">
    <property type="term" value="P:homoserine biosynthetic process"/>
    <property type="evidence" value="ECO:0007669"/>
    <property type="project" value="TreeGrafter"/>
</dbReference>
<keyword evidence="12" id="KW-0457">Lysine biosynthesis</keyword>
<dbReference type="AlphaFoldDB" id="A0A0D1BQX6"/>
<dbReference type="Pfam" id="PF00696">
    <property type="entry name" value="AA_kinase"/>
    <property type="match status" value="1"/>
</dbReference>
<dbReference type="InterPro" id="IPR045865">
    <property type="entry name" value="ACT-like_dom_sf"/>
</dbReference>
<evidence type="ECO:0000256" key="16">
    <source>
        <dbReference type="RuleBase" id="RU004249"/>
    </source>
</evidence>
<evidence type="ECO:0000256" key="4">
    <source>
        <dbReference type="ARBA" id="ARBA00005139"/>
    </source>
</evidence>